<dbReference type="Proteomes" id="UP000799437">
    <property type="component" value="Unassembled WGS sequence"/>
</dbReference>
<evidence type="ECO:0000313" key="10">
    <source>
        <dbReference type="EMBL" id="KAF2761243.1"/>
    </source>
</evidence>
<evidence type="ECO:0000256" key="5">
    <source>
        <dbReference type="ARBA" id="ARBA00022946"/>
    </source>
</evidence>
<protein>
    <recommendedName>
        <fullName evidence="4">Mitochondrial zinc maintenance protein 1, mitochondrial</fullName>
    </recommendedName>
</protein>
<dbReference type="RefSeq" id="XP_033603694.1">
    <property type="nucleotide sequence ID" value="XM_033743467.1"/>
</dbReference>
<evidence type="ECO:0000256" key="7">
    <source>
        <dbReference type="ARBA" id="ARBA00023186"/>
    </source>
</evidence>
<proteinExistence type="inferred from homology"/>
<dbReference type="OrthoDB" id="529194at2759"/>
<dbReference type="PANTHER" id="PTHR46749:SF1">
    <property type="entry name" value="COMPLEX III ASSEMBLY FACTOR LYRM7"/>
    <property type="match status" value="1"/>
</dbReference>
<feature type="compositionally biased region" description="Polar residues" evidence="9">
    <location>
        <begin position="109"/>
        <end position="122"/>
    </location>
</feature>
<accession>A0A6A6WEU9</accession>
<evidence type="ECO:0000256" key="9">
    <source>
        <dbReference type="SAM" id="MobiDB-lite"/>
    </source>
</evidence>
<reference evidence="10" key="1">
    <citation type="journal article" date="2020" name="Stud. Mycol.">
        <title>101 Dothideomycetes genomes: a test case for predicting lifestyles and emergence of pathogens.</title>
        <authorList>
            <person name="Haridas S."/>
            <person name="Albert R."/>
            <person name="Binder M."/>
            <person name="Bloem J."/>
            <person name="Labutti K."/>
            <person name="Salamov A."/>
            <person name="Andreopoulos B."/>
            <person name="Baker S."/>
            <person name="Barry K."/>
            <person name="Bills G."/>
            <person name="Bluhm B."/>
            <person name="Cannon C."/>
            <person name="Castanera R."/>
            <person name="Culley D."/>
            <person name="Daum C."/>
            <person name="Ezra D."/>
            <person name="Gonzalez J."/>
            <person name="Henrissat B."/>
            <person name="Kuo A."/>
            <person name="Liang C."/>
            <person name="Lipzen A."/>
            <person name="Lutzoni F."/>
            <person name="Magnuson J."/>
            <person name="Mondo S."/>
            <person name="Nolan M."/>
            <person name="Ohm R."/>
            <person name="Pangilinan J."/>
            <person name="Park H.-J."/>
            <person name="Ramirez L."/>
            <person name="Alfaro M."/>
            <person name="Sun H."/>
            <person name="Tritt A."/>
            <person name="Yoshinaga Y."/>
            <person name="Zwiers L.-H."/>
            <person name="Turgeon B."/>
            <person name="Goodwin S."/>
            <person name="Spatafora J."/>
            <person name="Crous P."/>
            <person name="Grigoriev I."/>
        </authorList>
    </citation>
    <scope>NUCLEOTIDE SEQUENCE</scope>
    <source>
        <strain evidence="10">CBS 121739</strain>
    </source>
</reference>
<evidence type="ECO:0000256" key="6">
    <source>
        <dbReference type="ARBA" id="ARBA00023128"/>
    </source>
</evidence>
<comment type="function">
    <text evidence="8">Assembly factor required for Rieske Fe-S protein RIP1 incorporation into the cytochrome b-c1 (CIII) complex. Functions as a chaperone, binding to this subunit within the mitochondrial matrix and stabilizing it prior to its translocation and insertion into the late CIII dimeric intermediate within the mitochondrial inner membrane. Modulates the mitochondrial matrix zinc pool.</text>
</comment>
<evidence type="ECO:0000256" key="3">
    <source>
        <dbReference type="ARBA" id="ARBA00011589"/>
    </source>
</evidence>
<dbReference type="InterPro" id="IPR045298">
    <property type="entry name" value="Complex1_LYR_LYRM7"/>
</dbReference>
<dbReference type="GO" id="GO:0044183">
    <property type="term" value="F:protein folding chaperone"/>
    <property type="evidence" value="ECO:0007669"/>
    <property type="project" value="TreeGrafter"/>
</dbReference>
<keyword evidence="11" id="KW-1185">Reference proteome</keyword>
<dbReference type="GeneID" id="54484521"/>
<dbReference type="InterPro" id="IPR050435">
    <property type="entry name" value="MZM1/LYRM7"/>
</dbReference>
<gene>
    <name evidence="10" type="ORF">EJ05DRAFT_473781</name>
</gene>
<comment type="similarity">
    <text evidence="2">Belongs to the complex I LYR family. MZM1 subfamily.</text>
</comment>
<dbReference type="CDD" id="cd20267">
    <property type="entry name" value="Complex1_LYR_LYRM7"/>
    <property type="match status" value="1"/>
</dbReference>
<keyword evidence="6" id="KW-0496">Mitochondrion</keyword>
<dbReference type="EMBL" id="ML996567">
    <property type="protein sequence ID" value="KAF2761243.1"/>
    <property type="molecule type" value="Genomic_DNA"/>
</dbReference>
<evidence type="ECO:0000256" key="2">
    <source>
        <dbReference type="ARBA" id="ARBA00009949"/>
    </source>
</evidence>
<comment type="subunit">
    <text evidence="3">Interacts with RIP1.</text>
</comment>
<keyword evidence="7" id="KW-0143">Chaperone</keyword>
<comment type="subcellular location">
    <subcellularLocation>
        <location evidence="1">Mitochondrion matrix</location>
    </subcellularLocation>
</comment>
<evidence type="ECO:0000313" key="11">
    <source>
        <dbReference type="Proteomes" id="UP000799437"/>
    </source>
</evidence>
<dbReference type="PANTHER" id="PTHR46749">
    <property type="entry name" value="COMPLEX III ASSEMBLY FACTOR LYRM7"/>
    <property type="match status" value="1"/>
</dbReference>
<feature type="region of interest" description="Disordered" evidence="9">
    <location>
        <begin position="84"/>
        <end position="122"/>
    </location>
</feature>
<evidence type="ECO:0000256" key="1">
    <source>
        <dbReference type="ARBA" id="ARBA00004305"/>
    </source>
</evidence>
<dbReference type="GO" id="GO:0034551">
    <property type="term" value="P:mitochondrial respiratory chain complex III assembly"/>
    <property type="evidence" value="ECO:0007669"/>
    <property type="project" value="InterPro"/>
</dbReference>
<dbReference type="AlphaFoldDB" id="A0A6A6WEU9"/>
<evidence type="ECO:0000256" key="4">
    <source>
        <dbReference type="ARBA" id="ARBA00015108"/>
    </source>
</evidence>
<sequence length="122" mass="13700">MALAAYRHVLRSAMIAFKNDTTMLSAARNQARTAFESNRHLSPGTPEFAEQVEHAEGVAQILRQNVVQGKQEEDGRYKLGIHEHTERGDNESIKMPRVQDVKMPRGKTNRPQTNLSGKPSFS</sequence>
<dbReference type="GO" id="GO:0005759">
    <property type="term" value="C:mitochondrial matrix"/>
    <property type="evidence" value="ECO:0007669"/>
    <property type="project" value="UniProtKB-SubCell"/>
</dbReference>
<organism evidence="10 11">
    <name type="scientific">Pseudovirgaria hyperparasitica</name>
    <dbReference type="NCBI Taxonomy" id="470096"/>
    <lineage>
        <taxon>Eukaryota</taxon>
        <taxon>Fungi</taxon>
        <taxon>Dikarya</taxon>
        <taxon>Ascomycota</taxon>
        <taxon>Pezizomycotina</taxon>
        <taxon>Dothideomycetes</taxon>
        <taxon>Dothideomycetes incertae sedis</taxon>
        <taxon>Acrospermales</taxon>
        <taxon>Acrospermaceae</taxon>
        <taxon>Pseudovirgaria</taxon>
    </lineage>
</organism>
<evidence type="ECO:0000256" key="8">
    <source>
        <dbReference type="ARBA" id="ARBA00025268"/>
    </source>
</evidence>
<keyword evidence="5" id="KW-0809">Transit peptide</keyword>
<name>A0A6A6WEU9_9PEZI</name>
<feature type="compositionally biased region" description="Basic and acidic residues" evidence="9">
    <location>
        <begin position="84"/>
        <end position="103"/>
    </location>
</feature>